<sequence length="105" mass="11298">MEPESKKRKSGHAISRSVKCAFSSGCRMVSSPAAKNNVVSTSTDIPTVPLPAAHPGGIHFRIEQARRHAVAQAQQEGCTANFKIFDSRFGNFLLPVIPTHAELNG</sequence>
<dbReference type="EMBL" id="QGNW01000108">
    <property type="protein sequence ID" value="RVW96312.1"/>
    <property type="molecule type" value="Genomic_DNA"/>
</dbReference>
<gene>
    <name evidence="1" type="ORF">CK203_020840</name>
</gene>
<protein>
    <submittedName>
        <fullName evidence="1">Uncharacterized protein</fullName>
    </submittedName>
</protein>
<accession>A0A438IHY2</accession>
<dbReference type="Proteomes" id="UP000288805">
    <property type="component" value="Unassembled WGS sequence"/>
</dbReference>
<reference evidence="1 2" key="1">
    <citation type="journal article" date="2018" name="PLoS Genet.">
        <title>Population sequencing reveals clonal diversity and ancestral inbreeding in the grapevine cultivar Chardonnay.</title>
        <authorList>
            <person name="Roach M.J."/>
            <person name="Johnson D.L."/>
            <person name="Bohlmann J."/>
            <person name="van Vuuren H.J."/>
            <person name="Jones S.J."/>
            <person name="Pretorius I.S."/>
            <person name="Schmidt S.A."/>
            <person name="Borneman A.R."/>
        </authorList>
    </citation>
    <scope>NUCLEOTIDE SEQUENCE [LARGE SCALE GENOMIC DNA]</scope>
    <source>
        <strain evidence="2">cv. Chardonnay</strain>
        <tissue evidence="1">Leaf</tissue>
    </source>
</reference>
<evidence type="ECO:0000313" key="1">
    <source>
        <dbReference type="EMBL" id="RVW96312.1"/>
    </source>
</evidence>
<name>A0A438IHY2_VITVI</name>
<evidence type="ECO:0000313" key="2">
    <source>
        <dbReference type="Proteomes" id="UP000288805"/>
    </source>
</evidence>
<dbReference type="PANTHER" id="PTHR48205:SF1">
    <property type="entry name" value="OS01G0742766 PROTEIN"/>
    <property type="match status" value="1"/>
</dbReference>
<proteinExistence type="predicted"/>
<dbReference type="PANTHER" id="PTHR48205">
    <property type="entry name" value="OS01G0742766 PROTEIN"/>
    <property type="match status" value="1"/>
</dbReference>
<organism evidence="1 2">
    <name type="scientific">Vitis vinifera</name>
    <name type="common">Grape</name>
    <dbReference type="NCBI Taxonomy" id="29760"/>
    <lineage>
        <taxon>Eukaryota</taxon>
        <taxon>Viridiplantae</taxon>
        <taxon>Streptophyta</taxon>
        <taxon>Embryophyta</taxon>
        <taxon>Tracheophyta</taxon>
        <taxon>Spermatophyta</taxon>
        <taxon>Magnoliopsida</taxon>
        <taxon>eudicotyledons</taxon>
        <taxon>Gunneridae</taxon>
        <taxon>Pentapetalae</taxon>
        <taxon>rosids</taxon>
        <taxon>Vitales</taxon>
        <taxon>Vitaceae</taxon>
        <taxon>Viteae</taxon>
        <taxon>Vitis</taxon>
    </lineage>
</organism>
<comment type="caution">
    <text evidence="1">The sequence shown here is derived from an EMBL/GenBank/DDBJ whole genome shotgun (WGS) entry which is preliminary data.</text>
</comment>
<dbReference type="AlphaFoldDB" id="A0A438IHY2"/>